<name>A0AAD8WDB5_LOLMU</name>
<accession>A0AAD8WDB5</accession>
<reference evidence="6" key="1">
    <citation type="submission" date="2023-07" db="EMBL/GenBank/DDBJ databases">
        <title>A chromosome-level genome assembly of Lolium multiflorum.</title>
        <authorList>
            <person name="Chen Y."/>
            <person name="Copetti D."/>
            <person name="Kolliker R."/>
            <person name="Studer B."/>
        </authorList>
    </citation>
    <scope>NUCLEOTIDE SEQUENCE</scope>
    <source>
        <strain evidence="6">02402/16</strain>
        <tissue evidence="6">Leaf</tissue>
    </source>
</reference>
<dbReference type="SUPFAM" id="SSF48403">
    <property type="entry name" value="Ankyrin repeat"/>
    <property type="match status" value="1"/>
</dbReference>
<dbReference type="GO" id="GO:0016567">
    <property type="term" value="P:protein ubiquitination"/>
    <property type="evidence" value="ECO:0007669"/>
    <property type="project" value="TreeGrafter"/>
</dbReference>
<feature type="repeat" description="ANK" evidence="4">
    <location>
        <begin position="174"/>
        <end position="206"/>
    </location>
</feature>
<organism evidence="6 7">
    <name type="scientific">Lolium multiflorum</name>
    <name type="common">Italian ryegrass</name>
    <name type="synonym">Lolium perenne subsp. multiflorum</name>
    <dbReference type="NCBI Taxonomy" id="4521"/>
    <lineage>
        <taxon>Eukaryota</taxon>
        <taxon>Viridiplantae</taxon>
        <taxon>Streptophyta</taxon>
        <taxon>Embryophyta</taxon>
        <taxon>Tracheophyta</taxon>
        <taxon>Spermatophyta</taxon>
        <taxon>Magnoliopsida</taxon>
        <taxon>Liliopsida</taxon>
        <taxon>Poales</taxon>
        <taxon>Poaceae</taxon>
        <taxon>BOP clade</taxon>
        <taxon>Pooideae</taxon>
        <taxon>Poodae</taxon>
        <taxon>Poeae</taxon>
        <taxon>Poeae Chloroplast Group 2 (Poeae type)</taxon>
        <taxon>Loliodinae</taxon>
        <taxon>Loliinae</taxon>
        <taxon>Lolium</taxon>
    </lineage>
</organism>
<comment type="caution">
    <text evidence="6">The sequence shown here is derived from an EMBL/GenBank/DDBJ whole genome shotgun (WGS) entry which is preliminary data.</text>
</comment>
<evidence type="ECO:0000313" key="7">
    <source>
        <dbReference type="Proteomes" id="UP001231189"/>
    </source>
</evidence>
<dbReference type="Gene3D" id="1.25.40.20">
    <property type="entry name" value="Ankyrin repeat-containing domain"/>
    <property type="match status" value="1"/>
</dbReference>
<dbReference type="AlphaFoldDB" id="A0AAD8WDB5"/>
<dbReference type="EMBL" id="JAUUTY010000004">
    <property type="protein sequence ID" value="KAK1649999.1"/>
    <property type="molecule type" value="Genomic_DNA"/>
</dbReference>
<dbReference type="InterPro" id="IPR051573">
    <property type="entry name" value="Ankyrin-SOCS_box_domain"/>
</dbReference>
<evidence type="ECO:0000256" key="5">
    <source>
        <dbReference type="SAM" id="MobiDB-lite"/>
    </source>
</evidence>
<evidence type="ECO:0000256" key="1">
    <source>
        <dbReference type="ARBA" id="ARBA00005949"/>
    </source>
</evidence>
<dbReference type="PROSITE" id="PS50297">
    <property type="entry name" value="ANK_REP_REGION"/>
    <property type="match status" value="1"/>
</dbReference>
<comment type="similarity">
    <text evidence="1">Belongs to the ankyrin SOCS box (ASB) family.</text>
</comment>
<evidence type="ECO:0000256" key="3">
    <source>
        <dbReference type="ARBA" id="ARBA00023043"/>
    </source>
</evidence>
<proteinExistence type="inferred from homology"/>
<dbReference type="GO" id="GO:0045732">
    <property type="term" value="P:positive regulation of protein catabolic process"/>
    <property type="evidence" value="ECO:0007669"/>
    <property type="project" value="TreeGrafter"/>
</dbReference>
<dbReference type="InterPro" id="IPR036770">
    <property type="entry name" value="Ankyrin_rpt-contain_sf"/>
</dbReference>
<dbReference type="Pfam" id="PF00023">
    <property type="entry name" value="Ank"/>
    <property type="match status" value="1"/>
</dbReference>
<dbReference type="Proteomes" id="UP001231189">
    <property type="component" value="Unassembled WGS sequence"/>
</dbReference>
<gene>
    <name evidence="6" type="ORF">QYE76_067804</name>
</gene>
<keyword evidence="3 4" id="KW-0040">ANK repeat</keyword>
<dbReference type="PROSITE" id="PS50088">
    <property type="entry name" value="ANK_REPEAT"/>
    <property type="match status" value="1"/>
</dbReference>
<evidence type="ECO:0000256" key="2">
    <source>
        <dbReference type="ARBA" id="ARBA00022737"/>
    </source>
</evidence>
<evidence type="ECO:0000256" key="4">
    <source>
        <dbReference type="PROSITE-ProRule" id="PRU00023"/>
    </source>
</evidence>
<evidence type="ECO:0000313" key="6">
    <source>
        <dbReference type="EMBL" id="KAK1649999.1"/>
    </source>
</evidence>
<feature type="region of interest" description="Disordered" evidence="5">
    <location>
        <begin position="19"/>
        <end position="52"/>
    </location>
</feature>
<keyword evidence="2" id="KW-0677">Repeat</keyword>
<dbReference type="PANTHER" id="PTHR24136:SF49">
    <property type="entry name" value="OS05G0124600 PROTEIN"/>
    <property type="match status" value="1"/>
</dbReference>
<keyword evidence="7" id="KW-1185">Reference proteome</keyword>
<dbReference type="InterPro" id="IPR002110">
    <property type="entry name" value="Ankyrin_rpt"/>
</dbReference>
<protein>
    <submittedName>
        <fullName evidence="6">Uncharacterized protein</fullName>
    </submittedName>
</protein>
<sequence length="508" mass="57375">MATPTLRLQQPLHRTEAAEALNHGDISKCTTSDRSPTDTYDPWDPPRPPPHPSIKALTSRHQFNMQYSRQIWNFLAQVRGTSIIVPDRTSQGTMAMFVEIHARLVAILKKDSVPSFQRMFVKYRECMVCGYVITPQTLQLIIAMNALRCAKFVLEGTAPKLGGQRANPNYITSFGFFPLHQAAETFSADMVELLLNYGALPNLRTSGDRIIEGLLPLHVAIENTCQHKYLEDNLLSDQSHMKGNVEYIYKLIYLLCLPEMKIFMDTTRVLASQTDNIVDELWDYIKHGKLVPAAILLLAAQRHLRNLGGFDRIQDLIDDSNFSLAREECGLESGKNTKAQKQLKEKKAQFSNAFMLVRIILNAGEALDAYIQTHSKASHEEVLGKVSAILQNYDVGPSGKAAIKEPRKGQNLYFARDQFLPMWRSVLTCRFLVSFFPSYAPKKESLYARPVDTKKKVNNQRPCQVGLGLLDTSRSWKSRKDPKVSSAPRSRRLFATAASTVLKMLKRS</sequence>
<feature type="compositionally biased region" description="Pro residues" evidence="5">
    <location>
        <begin position="43"/>
        <end position="52"/>
    </location>
</feature>
<dbReference type="PANTHER" id="PTHR24136">
    <property type="entry name" value="SOWAH (DROSOPHILA) HOMOLOG"/>
    <property type="match status" value="1"/>
</dbReference>